<name>A0A5J9UUN9_9POAL</name>
<evidence type="ECO:0000256" key="3">
    <source>
        <dbReference type="ARBA" id="ARBA00006958"/>
    </source>
</evidence>
<comment type="similarity">
    <text evidence="3">Belongs to the HARBI1 family.</text>
</comment>
<keyword evidence="5" id="KW-0479">Metal-binding</keyword>
<keyword evidence="11" id="KW-1185">Reference proteome</keyword>
<evidence type="ECO:0000256" key="7">
    <source>
        <dbReference type="ARBA" id="ARBA00023242"/>
    </source>
</evidence>
<comment type="subcellular location">
    <subcellularLocation>
        <location evidence="2">Nucleus</location>
    </subcellularLocation>
</comment>
<feature type="region of interest" description="Disordered" evidence="8">
    <location>
        <begin position="1"/>
        <end position="63"/>
    </location>
</feature>
<dbReference type="Gramene" id="TVU27265">
    <property type="protein sequence ID" value="TVU27265"/>
    <property type="gene ID" value="EJB05_29863"/>
</dbReference>
<dbReference type="GO" id="GO:0046872">
    <property type="term" value="F:metal ion binding"/>
    <property type="evidence" value="ECO:0007669"/>
    <property type="project" value="UniProtKB-KW"/>
</dbReference>
<dbReference type="GO" id="GO:0004518">
    <property type="term" value="F:nuclease activity"/>
    <property type="evidence" value="ECO:0007669"/>
    <property type="project" value="UniProtKB-KW"/>
</dbReference>
<dbReference type="Proteomes" id="UP000324897">
    <property type="component" value="Chromosome 2"/>
</dbReference>
<proteinExistence type="inferred from homology"/>
<dbReference type="GO" id="GO:0016787">
    <property type="term" value="F:hydrolase activity"/>
    <property type="evidence" value="ECO:0007669"/>
    <property type="project" value="UniProtKB-KW"/>
</dbReference>
<keyword evidence="4" id="KW-0540">Nuclease</keyword>
<comment type="caution">
    <text evidence="10">The sequence shown here is derived from an EMBL/GenBank/DDBJ whole genome shotgun (WGS) entry which is preliminary data.</text>
</comment>
<evidence type="ECO:0000256" key="4">
    <source>
        <dbReference type="ARBA" id="ARBA00022722"/>
    </source>
</evidence>
<evidence type="ECO:0000313" key="11">
    <source>
        <dbReference type="Proteomes" id="UP000324897"/>
    </source>
</evidence>
<accession>A0A5J9UUN9</accession>
<dbReference type="Pfam" id="PF13359">
    <property type="entry name" value="DDE_Tnp_4"/>
    <property type="match status" value="1"/>
</dbReference>
<evidence type="ECO:0000313" key="10">
    <source>
        <dbReference type="EMBL" id="TVU27265.1"/>
    </source>
</evidence>
<gene>
    <name evidence="10" type="ORF">EJB05_29863</name>
</gene>
<comment type="cofactor">
    <cofactor evidence="1">
        <name>a divalent metal cation</name>
        <dbReference type="ChEBI" id="CHEBI:60240"/>
    </cofactor>
</comment>
<evidence type="ECO:0000259" key="9">
    <source>
        <dbReference type="Pfam" id="PF13359"/>
    </source>
</evidence>
<feature type="region of interest" description="Disordered" evidence="8">
    <location>
        <begin position="180"/>
        <end position="202"/>
    </location>
</feature>
<feature type="non-terminal residue" evidence="10">
    <location>
        <position position="1"/>
    </location>
</feature>
<keyword evidence="7" id="KW-0539">Nucleus</keyword>
<feature type="domain" description="DDE Tnp4" evidence="9">
    <location>
        <begin position="198"/>
        <end position="288"/>
    </location>
</feature>
<feature type="region of interest" description="Disordered" evidence="8">
    <location>
        <begin position="101"/>
        <end position="121"/>
    </location>
</feature>
<organism evidence="10 11">
    <name type="scientific">Eragrostis curvula</name>
    <name type="common">weeping love grass</name>
    <dbReference type="NCBI Taxonomy" id="38414"/>
    <lineage>
        <taxon>Eukaryota</taxon>
        <taxon>Viridiplantae</taxon>
        <taxon>Streptophyta</taxon>
        <taxon>Embryophyta</taxon>
        <taxon>Tracheophyta</taxon>
        <taxon>Spermatophyta</taxon>
        <taxon>Magnoliopsida</taxon>
        <taxon>Liliopsida</taxon>
        <taxon>Poales</taxon>
        <taxon>Poaceae</taxon>
        <taxon>PACMAD clade</taxon>
        <taxon>Chloridoideae</taxon>
        <taxon>Eragrostideae</taxon>
        <taxon>Eragrostidinae</taxon>
        <taxon>Eragrostis</taxon>
    </lineage>
</organism>
<evidence type="ECO:0000256" key="5">
    <source>
        <dbReference type="ARBA" id="ARBA00022723"/>
    </source>
</evidence>
<evidence type="ECO:0000256" key="6">
    <source>
        <dbReference type="ARBA" id="ARBA00022801"/>
    </source>
</evidence>
<dbReference type="AlphaFoldDB" id="A0A5J9UUN9"/>
<dbReference type="OrthoDB" id="784298at2759"/>
<evidence type="ECO:0000256" key="2">
    <source>
        <dbReference type="ARBA" id="ARBA00004123"/>
    </source>
</evidence>
<dbReference type="InterPro" id="IPR027806">
    <property type="entry name" value="HARBI1_dom"/>
</dbReference>
<dbReference type="PANTHER" id="PTHR22930:SF221">
    <property type="entry name" value="NUCLEASE HARBI1"/>
    <property type="match status" value="1"/>
</dbReference>
<protein>
    <recommendedName>
        <fullName evidence="9">DDE Tnp4 domain-containing protein</fullName>
    </recommendedName>
</protein>
<feature type="compositionally biased region" description="Gly residues" evidence="8">
    <location>
        <begin position="25"/>
        <end position="35"/>
    </location>
</feature>
<evidence type="ECO:0000256" key="8">
    <source>
        <dbReference type="SAM" id="MobiDB-lite"/>
    </source>
</evidence>
<sequence length="354" mass="37424">MDPARRPQARSRNEGEEPLEDSTKGGEGFGGGLGDGFDPFGFESRDGEDAADGGDGAAAGAASGGARRAGATAAAPAFWGARAPGGGGGARGGVAVAEGGAGGAAGGGMRSSVFPGTGGMPPMWPGFPPPWAGVQAAGSSSGAGGWSDWLAAVAAIGPNLLHGDVPTMSTGAPRTMGIHSDATREEEAPTPPPATNRRKFYNGDAGYPNRPGYLTPYKGQRYHIPDWRRGAAPSGEQEAFNFLHSSIRNSVERAFGVWENKWRILFNMPSYPMEKQMMIIAATMCLHNFIRENDALDKHFVKCDRNPDYVPTIPSRYARYVPRNASDTSTRHSSDRSMDKFRDDLARAIYLSRS</sequence>
<dbReference type="EMBL" id="RWGY01000013">
    <property type="protein sequence ID" value="TVU27265.1"/>
    <property type="molecule type" value="Genomic_DNA"/>
</dbReference>
<evidence type="ECO:0000256" key="1">
    <source>
        <dbReference type="ARBA" id="ARBA00001968"/>
    </source>
</evidence>
<dbReference type="GO" id="GO:0005634">
    <property type="term" value="C:nucleus"/>
    <property type="evidence" value="ECO:0007669"/>
    <property type="project" value="UniProtKB-SubCell"/>
</dbReference>
<dbReference type="InterPro" id="IPR045249">
    <property type="entry name" value="HARBI1-like"/>
</dbReference>
<reference evidence="10 11" key="1">
    <citation type="journal article" date="2019" name="Sci. Rep.">
        <title>A high-quality genome of Eragrostis curvula grass provides insights into Poaceae evolution and supports new strategies to enhance forage quality.</title>
        <authorList>
            <person name="Carballo J."/>
            <person name="Santos B.A.C.M."/>
            <person name="Zappacosta D."/>
            <person name="Garbus I."/>
            <person name="Selva J.P."/>
            <person name="Gallo C.A."/>
            <person name="Diaz A."/>
            <person name="Albertini E."/>
            <person name="Caccamo M."/>
            <person name="Echenique V."/>
        </authorList>
    </citation>
    <scope>NUCLEOTIDE SEQUENCE [LARGE SCALE GENOMIC DNA]</scope>
    <source>
        <strain evidence="11">cv. Victoria</strain>
        <tissue evidence="10">Leaf</tissue>
    </source>
</reference>
<dbReference type="PANTHER" id="PTHR22930">
    <property type="match status" value="1"/>
</dbReference>
<keyword evidence="6" id="KW-0378">Hydrolase</keyword>